<gene>
    <name evidence="1" type="ORF">HAPAU_35870</name>
</gene>
<comment type="caution">
    <text evidence="1">The sequence shown here is derived from an EMBL/GenBank/DDBJ whole genome shotgun (WGS) entry which is preliminary data.</text>
</comment>
<evidence type="ECO:0000313" key="2">
    <source>
        <dbReference type="Proteomes" id="UP000075321"/>
    </source>
</evidence>
<dbReference type="RefSeq" id="WP_066385112.1">
    <property type="nucleotide sequence ID" value="NZ_LTAZ01000013.1"/>
</dbReference>
<accession>A0A151AAH9</accession>
<protein>
    <submittedName>
        <fullName evidence="1">Uncharacterized protein</fullName>
    </submittedName>
</protein>
<evidence type="ECO:0000313" key="1">
    <source>
        <dbReference type="EMBL" id="KYH24604.1"/>
    </source>
</evidence>
<name>A0A151AAH9_9EURY</name>
<keyword evidence="2" id="KW-1185">Reference proteome</keyword>
<dbReference type="EMBL" id="LTAZ01000013">
    <property type="protein sequence ID" value="KYH24604.1"/>
    <property type="molecule type" value="Genomic_DNA"/>
</dbReference>
<dbReference type="PATRIC" id="fig|1008153.3.peg.3783"/>
<organism evidence="1 2">
    <name type="scientific">Halalkalicoccus paucihalophilus</name>
    <dbReference type="NCBI Taxonomy" id="1008153"/>
    <lineage>
        <taxon>Archaea</taxon>
        <taxon>Methanobacteriati</taxon>
        <taxon>Methanobacteriota</taxon>
        <taxon>Stenosarchaea group</taxon>
        <taxon>Halobacteria</taxon>
        <taxon>Halobacteriales</taxon>
        <taxon>Halococcaceae</taxon>
        <taxon>Halalkalicoccus</taxon>
    </lineage>
</organism>
<dbReference type="Proteomes" id="UP000075321">
    <property type="component" value="Unassembled WGS sequence"/>
</dbReference>
<reference evidence="1 2" key="1">
    <citation type="submission" date="2016-02" db="EMBL/GenBank/DDBJ databases">
        <title>Genome sequence of Halalkalicoccus paucihalophilus DSM 24557.</title>
        <authorList>
            <person name="Poehlein A."/>
            <person name="Daniel R."/>
        </authorList>
    </citation>
    <scope>NUCLEOTIDE SEQUENCE [LARGE SCALE GENOMIC DNA]</scope>
    <source>
        <strain evidence="1 2">DSM 24557</strain>
    </source>
</reference>
<sequence length="64" mass="7317">MDDFETVAETVTTEEAFTTVLQKLVQPAHENEGDIEGRWECRTTTDDSDWEIMILELAKKDAGR</sequence>
<dbReference type="AlphaFoldDB" id="A0A151AAH9"/>
<dbReference type="OrthoDB" id="323960at2157"/>
<proteinExistence type="predicted"/>